<protein>
    <submittedName>
        <fullName evidence="1">Uncharacterized protein</fullName>
    </submittedName>
</protein>
<dbReference type="Proteomes" id="UP000008021">
    <property type="component" value="Chromosome 3"/>
</dbReference>
<reference evidence="1" key="2">
    <citation type="submission" date="2018-05" db="EMBL/GenBank/DDBJ databases">
        <title>OmerRS3 (Oryza meridionalis Reference Sequence Version 3).</title>
        <authorList>
            <person name="Zhang J."/>
            <person name="Kudrna D."/>
            <person name="Lee S."/>
            <person name="Talag J."/>
            <person name="Welchert J."/>
            <person name="Wing R.A."/>
        </authorList>
    </citation>
    <scope>NUCLEOTIDE SEQUENCE [LARGE SCALE GENOMIC DNA]</scope>
    <source>
        <strain evidence="1">OR44</strain>
    </source>
</reference>
<evidence type="ECO:0000313" key="2">
    <source>
        <dbReference type="Proteomes" id="UP000008021"/>
    </source>
</evidence>
<dbReference type="AlphaFoldDB" id="A0A0E0DUR1"/>
<dbReference type="EnsemblPlants" id="OMERI05G22810.1">
    <property type="protein sequence ID" value="OMERI05G22810.1"/>
    <property type="gene ID" value="OMERI05G22810"/>
</dbReference>
<dbReference type="HOGENOM" id="CLU_2610098_0_0_1"/>
<organism evidence="1">
    <name type="scientific">Oryza meridionalis</name>
    <dbReference type="NCBI Taxonomy" id="40149"/>
    <lineage>
        <taxon>Eukaryota</taxon>
        <taxon>Viridiplantae</taxon>
        <taxon>Streptophyta</taxon>
        <taxon>Embryophyta</taxon>
        <taxon>Tracheophyta</taxon>
        <taxon>Spermatophyta</taxon>
        <taxon>Magnoliopsida</taxon>
        <taxon>Liliopsida</taxon>
        <taxon>Poales</taxon>
        <taxon>Poaceae</taxon>
        <taxon>BOP clade</taxon>
        <taxon>Oryzoideae</taxon>
        <taxon>Oryzeae</taxon>
        <taxon>Oryzinae</taxon>
        <taxon>Oryza</taxon>
    </lineage>
</organism>
<sequence>MWVLVRDCAWTGLPAWWMNDCSAAAMIGGSWRGVGWRWKRGNGCEAIPPPADAAAAAAEEEEAEAEADAVVWGFVRRER</sequence>
<keyword evidence="2" id="KW-1185">Reference proteome</keyword>
<dbReference type="Gramene" id="OMERI05G22810.1">
    <property type="protein sequence ID" value="OMERI05G22810.1"/>
    <property type="gene ID" value="OMERI05G22810"/>
</dbReference>
<reference evidence="1" key="1">
    <citation type="submission" date="2015-04" db="UniProtKB">
        <authorList>
            <consortium name="EnsemblPlants"/>
        </authorList>
    </citation>
    <scope>IDENTIFICATION</scope>
</reference>
<proteinExistence type="predicted"/>
<dbReference type="EnsemblPlants" id="OMERI03G30240.1">
    <property type="protein sequence ID" value="OMERI03G30240.1"/>
    <property type="gene ID" value="OMERI03G30240"/>
</dbReference>
<dbReference type="Gramene" id="OMERI03G30240.1">
    <property type="protein sequence ID" value="OMERI03G30240.1"/>
    <property type="gene ID" value="OMERI03G30240"/>
</dbReference>
<name>A0A0E0DUR1_9ORYZ</name>
<evidence type="ECO:0000313" key="1">
    <source>
        <dbReference type="EnsemblPlants" id="OMERI05G22810.1"/>
    </source>
</evidence>
<accession>A0A0E0DUR1</accession>
<dbReference type="Proteomes" id="UP000008021">
    <property type="component" value="Chromosome 5"/>
</dbReference>